<dbReference type="SUPFAM" id="SSF54373">
    <property type="entry name" value="FAD-linked reductases, C-terminal domain"/>
    <property type="match status" value="1"/>
</dbReference>
<dbReference type="InterPro" id="IPR000172">
    <property type="entry name" value="GMC_OxRdtase_N"/>
</dbReference>
<feature type="binding site" evidence="2">
    <location>
        <position position="144"/>
    </location>
    <ligand>
        <name>FAD</name>
        <dbReference type="ChEBI" id="CHEBI:57692"/>
    </ligand>
</feature>
<dbReference type="SUPFAM" id="SSF51905">
    <property type="entry name" value="FAD/NAD(P)-binding domain"/>
    <property type="match status" value="1"/>
</dbReference>
<comment type="similarity">
    <text evidence="1">Belongs to the GMC oxidoreductase family.</text>
</comment>
<protein>
    <recommendedName>
        <fullName evidence="3">Glucose-methanol-choline oxidoreductase N-terminal domain-containing protein</fullName>
    </recommendedName>
</protein>
<evidence type="ECO:0000259" key="3">
    <source>
        <dbReference type="PROSITE" id="PS00624"/>
    </source>
</evidence>
<dbReference type="PANTHER" id="PTHR11552:SF215">
    <property type="entry name" value="FI02019P"/>
    <property type="match status" value="1"/>
</dbReference>
<evidence type="ECO:0000256" key="2">
    <source>
        <dbReference type="PIRSR" id="PIRSR000137-2"/>
    </source>
</evidence>
<feature type="domain" description="Glucose-methanol-choline oxidoreductase N-terminal" evidence="3">
    <location>
        <begin position="347"/>
        <end position="361"/>
    </location>
</feature>
<sequence length="659" mass="73492">MSLIQTINFTNPCQGQANGFAGYYFTQLVNMLLASHCTLGTPDDYPMDFGNGLMANDEFDFIIVGGGSAGSVIASRLTEIPKWKVLLVEAGENPTFESDMPGFALSVPGTEMDWNFKMRPTENLCLAMENNTCIISQGRVMGGTSTINGMHYFRGNPADYDEWERLVKKGWGYKSVLEYFKKSEKLDDDFKMIGDGDTNEMFEESKKQHRNDDWKLHLSSKVASEKYHSKGGVMGVNHFAYDVSLARMKRRLCEAAEELGVPHKGDINTKHQIGCVEAMAVLHEASRGNAAKNFLQQVKDRPNLHVVKNATVEKLIIDGSAVKGVELTLNEKKLPVFARKEVILSAGAINSPRLLLLSGIGPKKQLQGVGVDVHADLPGVGKNLQMQISFYGIPIAVEKERSKPFKEIQKIDEMYHFVSRGFGKFGNVGLNDVATFVSTKNETVPDIQLSHHFNYIRDHYTFSELLLARNVRDEIRNLFAKTYAKSNVLLIIPTLLRPDVRGQVSVDSHRFDVPPKVSIDFLGNEDDIVRLLRGIKMAVRVTETKSFKEFSPEVLKLEIEECVRNEFKSDEYWRCLLRYLATPTNEVAGTCKMGAKDDPFAVVDGELKVIGVRGLRVADSSVMPTIVRGSTSVASVMIAEKVSDLIKNDWQKGVGKDEL</sequence>
<reference evidence="4 5" key="1">
    <citation type="submission" date="2023-10" db="EMBL/GenBank/DDBJ databases">
        <title>Genomes of two closely related lineages of the louse Polyplax serrata with different host specificities.</title>
        <authorList>
            <person name="Martinu J."/>
            <person name="Tarabai H."/>
            <person name="Stefka J."/>
            <person name="Hypsa V."/>
        </authorList>
    </citation>
    <scope>NUCLEOTIDE SEQUENCE [LARGE SCALE GENOMIC DNA]</scope>
    <source>
        <strain evidence="4">HR10_N</strain>
    </source>
</reference>
<dbReference type="Proteomes" id="UP001372834">
    <property type="component" value="Unassembled WGS sequence"/>
</dbReference>
<dbReference type="PROSITE" id="PS00624">
    <property type="entry name" value="GMC_OXRED_2"/>
    <property type="match status" value="1"/>
</dbReference>
<name>A0AAN8NZU8_POLSC</name>
<dbReference type="GO" id="GO:0050660">
    <property type="term" value="F:flavin adenine dinucleotide binding"/>
    <property type="evidence" value="ECO:0007669"/>
    <property type="project" value="InterPro"/>
</dbReference>
<dbReference type="EMBL" id="JAWJWE010000004">
    <property type="protein sequence ID" value="KAK6636423.1"/>
    <property type="molecule type" value="Genomic_DNA"/>
</dbReference>
<dbReference type="InterPro" id="IPR012132">
    <property type="entry name" value="GMC_OxRdtase"/>
</dbReference>
<comment type="cofactor">
    <cofactor evidence="2">
        <name>FAD</name>
        <dbReference type="ChEBI" id="CHEBI:57692"/>
    </cofactor>
</comment>
<dbReference type="Gene3D" id="3.30.560.10">
    <property type="entry name" value="Glucose Oxidase, domain 3"/>
    <property type="match status" value="1"/>
</dbReference>
<dbReference type="InterPro" id="IPR036188">
    <property type="entry name" value="FAD/NAD-bd_sf"/>
</dbReference>
<feature type="binding site" evidence="2">
    <location>
        <position position="140"/>
    </location>
    <ligand>
        <name>FAD</name>
        <dbReference type="ChEBI" id="CHEBI:57692"/>
    </ligand>
</feature>
<dbReference type="GO" id="GO:0016614">
    <property type="term" value="F:oxidoreductase activity, acting on CH-OH group of donors"/>
    <property type="evidence" value="ECO:0007669"/>
    <property type="project" value="InterPro"/>
</dbReference>
<evidence type="ECO:0000256" key="1">
    <source>
        <dbReference type="ARBA" id="ARBA00010790"/>
    </source>
</evidence>
<gene>
    <name evidence="4" type="ORF">RUM43_010084</name>
</gene>
<dbReference type="AlphaFoldDB" id="A0AAN8NZU8"/>
<comment type="caution">
    <text evidence="4">The sequence shown here is derived from an EMBL/GenBank/DDBJ whole genome shotgun (WGS) entry which is preliminary data.</text>
</comment>
<evidence type="ECO:0000313" key="4">
    <source>
        <dbReference type="EMBL" id="KAK6636423.1"/>
    </source>
</evidence>
<evidence type="ECO:0000313" key="5">
    <source>
        <dbReference type="Proteomes" id="UP001372834"/>
    </source>
</evidence>
<feature type="binding site" evidence="2">
    <location>
        <position position="312"/>
    </location>
    <ligand>
        <name>FAD</name>
        <dbReference type="ChEBI" id="CHEBI:57692"/>
    </ligand>
</feature>
<dbReference type="Gene3D" id="3.50.50.60">
    <property type="entry name" value="FAD/NAD(P)-binding domain"/>
    <property type="match status" value="1"/>
</dbReference>
<proteinExistence type="inferred from homology"/>
<keyword evidence="2" id="KW-0285">Flavoprotein</keyword>
<dbReference type="Pfam" id="PF00732">
    <property type="entry name" value="GMC_oxred_N"/>
    <property type="match status" value="1"/>
</dbReference>
<dbReference type="PIRSF" id="PIRSF000137">
    <property type="entry name" value="Alcohol_oxidase"/>
    <property type="match status" value="1"/>
</dbReference>
<accession>A0AAN8NZU8</accession>
<dbReference type="InterPro" id="IPR007867">
    <property type="entry name" value="GMC_OxRtase_C"/>
</dbReference>
<keyword evidence="2" id="KW-0274">FAD</keyword>
<dbReference type="PANTHER" id="PTHR11552">
    <property type="entry name" value="GLUCOSE-METHANOL-CHOLINE GMC OXIDOREDUCTASE"/>
    <property type="match status" value="1"/>
</dbReference>
<dbReference type="Pfam" id="PF05199">
    <property type="entry name" value="GMC_oxred_C"/>
    <property type="match status" value="1"/>
</dbReference>
<organism evidence="4 5">
    <name type="scientific">Polyplax serrata</name>
    <name type="common">Common mouse louse</name>
    <dbReference type="NCBI Taxonomy" id="468196"/>
    <lineage>
        <taxon>Eukaryota</taxon>
        <taxon>Metazoa</taxon>
        <taxon>Ecdysozoa</taxon>
        <taxon>Arthropoda</taxon>
        <taxon>Hexapoda</taxon>
        <taxon>Insecta</taxon>
        <taxon>Pterygota</taxon>
        <taxon>Neoptera</taxon>
        <taxon>Paraneoptera</taxon>
        <taxon>Psocodea</taxon>
        <taxon>Troctomorpha</taxon>
        <taxon>Phthiraptera</taxon>
        <taxon>Anoplura</taxon>
        <taxon>Polyplacidae</taxon>
        <taxon>Polyplax</taxon>
    </lineage>
</organism>